<dbReference type="EMBL" id="CALNXI010005631">
    <property type="protein sequence ID" value="CAH3198224.1"/>
    <property type="molecule type" value="Genomic_DNA"/>
</dbReference>
<gene>
    <name evidence="1" type="ORF">PEVE_00035897</name>
</gene>
<feature type="non-terminal residue" evidence="1">
    <location>
        <position position="154"/>
    </location>
</feature>
<comment type="caution">
    <text evidence="1">The sequence shown here is derived from an EMBL/GenBank/DDBJ whole genome shotgun (WGS) entry which is preliminary data.</text>
</comment>
<keyword evidence="2" id="KW-1185">Reference proteome</keyword>
<protein>
    <submittedName>
        <fullName evidence="1">Uncharacterized protein</fullName>
    </submittedName>
</protein>
<reference evidence="1 2" key="1">
    <citation type="submission" date="2022-05" db="EMBL/GenBank/DDBJ databases">
        <authorList>
            <consortium name="Genoscope - CEA"/>
            <person name="William W."/>
        </authorList>
    </citation>
    <scope>NUCLEOTIDE SEQUENCE [LARGE SCALE GENOMIC DNA]</scope>
</reference>
<name>A0ABN8T2S4_9CNID</name>
<dbReference type="Proteomes" id="UP001159427">
    <property type="component" value="Unassembled WGS sequence"/>
</dbReference>
<proteinExistence type="predicted"/>
<evidence type="ECO:0000313" key="2">
    <source>
        <dbReference type="Proteomes" id="UP001159427"/>
    </source>
</evidence>
<sequence length="154" mass="16649">MEIVNETQSINLSDIYMTATVSSETNYTSSVLSGENSASISSTPPLPSNCYRVCVCNHSTVYYSTSMDYNMSESSSYGINMTQSYNMTQSHSMSHNYNMSTLSVNLISSDVSMNPTPSSVNMSYTASVNATTANYSSSVWPTPSSSVSEPFVCS</sequence>
<evidence type="ECO:0000313" key="1">
    <source>
        <dbReference type="EMBL" id="CAH3198224.1"/>
    </source>
</evidence>
<organism evidence="1 2">
    <name type="scientific">Porites evermanni</name>
    <dbReference type="NCBI Taxonomy" id="104178"/>
    <lineage>
        <taxon>Eukaryota</taxon>
        <taxon>Metazoa</taxon>
        <taxon>Cnidaria</taxon>
        <taxon>Anthozoa</taxon>
        <taxon>Hexacorallia</taxon>
        <taxon>Scleractinia</taxon>
        <taxon>Fungiina</taxon>
        <taxon>Poritidae</taxon>
        <taxon>Porites</taxon>
    </lineage>
</organism>
<accession>A0ABN8T2S4</accession>